<feature type="transmembrane region" description="Helical" evidence="6">
    <location>
        <begin position="14"/>
        <end position="35"/>
    </location>
</feature>
<dbReference type="Pfam" id="PF03739">
    <property type="entry name" value="LptF_LptG"/>
    <property type="match status" value="1"/>
</dbReference>
<evidence type="ECO:0000313" key="8">
    <source>
        <dbReference type="Proteomes" id="UP000298781"/>
    </source>
</evidence>
<dbReference type="RefSeq" id="WP_136963487.1">
    <property type="nucleotide sequence ID" value="NZ_CP039690.1"/>
</dbReference>
<evidence type="ECO:0000256" key="1">
    <source>
        <dbReference type="ARBA" id="ARBA00004651"/>
    </source>
</evidence>
<evidence type="ECO:0000256" key="2">
    <source>
        <dbReference type="ARBA" id="ARBA00022475"/>
    </source>
</evidence>
<protein>
    <submittedName>
        <fullName evidence="7">LPS export ABC transporter permease LptG</fullName>
    </submittedName>
</protein>
<feature type="transmembrane region" description="Helical" evidence="6">
    <location>
        <begin position="333"/>
        <end position="356"/>
    </location>
</feature>
<dbReference type="Proteomes" id="UP000298781">
    <property type="component" value="Chromosome"/>
</dbReference>
<keyword evidence="8" id="KW-1185">Reference proteome</keyword>
<evidence type="ECO:0000256" key="4">
    <source>
        <dbReference type="ARBA" id="ARBA00022989"/>
    </source>
</evidence>
<keyword evidence="2" id="KW-1003">Cell membrane</keyword>
<dbReference type="KEGG" id="pstg:E8M01_29860"/>
<evidence type="ECO:0000256" key="5">
    <source>
        <dbReference type="ARBA" id="ARBA00023136"/>
    </source>
</evidence>
<dbReference type="GO" id="GO:0043190">
    <property type="term" value="C:ATP-binding cassette (ABC) transporter complex"/>
    <property type="evidence" value="ECO:0007669"/>
    <property type="project" value="InterPro"/>
</dbReference>
<feature type="transmembrane region" description="Helical" evidence="6">
    <location>
        <begin position="277"/>
        <end position="298"/>
    </location>
</feature>
<dbReference type="AlphaFoldDB" id="A0A4D7BK09"/>
<comment type="subcellular location">
    <subcellularLocation>
        <location evidence="1">Cell membrane</location>
        <topology evidence="1">Multi-pass membrane protein</topology>
    </subcellularLocation>
</comment>
<accession>A0A4D7BK09</accession>
<dbReference type="PANTHER" id="PTHR33529">
    <property type="entry name" value="SLR0882 PROTEIN-RELATED"/>
    <property type="match status" value="1"/>
</dbReference>
<dbReference type="OrthoDB" id="9798468at2"/>
<dbReference type="GO" id="GO:0055085">
    <property type="term" value="P:transmembrane transport"/>
    <property type="evidence" value="ECO:0007669"/>
    <property type="project" value="InterPro"/>
</dbReference>
<feature type="transmembrane region" description="Helical" evidence="6">
    <location>
        <begin position="56"/>
        <end position="83"/>
    </location>
</feature>
<evidence type="ECO:0000256" key="6">
    <source>
        <dbReference type="SAM" id="Phobius"/>
    </source>
</evidence>
<dbReference type="EMBL" id="CP039690">
    <property type="protein sequence ID" value="QCI68067.1"/>
    <property type="molecule type" value="Genomic_DNA"/>
</dbReference>
<dbReference type="NCBIfam" id="TIGR04408">
    <property type="entry name" value="LptG_lptG"/>
    <property type="match status" value="1"/>
</dbReference>
<name>A0A4D7BK09_9HYPH</name>
<reference evidence="7 8" key="1">
    <citation type="submission" date="2019-04" db="EMBL/GenBank/DDBJ databases">
        <title>Phreatobacter aquaticus sp. nov.</title>
        <authorList>
            <person name="Choi A."/>
        </authorList>
    </citation>
    <scope>NUCLEOTIDE SEQUENCE [LARGE SCALE GENOMIC DNA]</scope>
    <source>
        <strain evidence="7 8">KCTC 52518</strain>
    </source>
</reference>
<keyword evidence="4 6" id="KW-1133">Transmembrane helix</keyword>
<dbReference type="PANTHER" id="PTHR33529:SF2">
    <property type="entry name" value="LIPOPOLYSACCHARIDE EXPORT SYSTEM PERMEASE PROTEIN LPTG"/>
    <property type="match status" value="1"/>
</dbReference>
<dbReference type="GO" id="GO:0015920">
    <property type="term" value="P:lipopolysaccharide transport"/>
    <property type="evidence" value="ECO:0007669"/>
    <property type="project" value="TreeGrafter"/>
</dbReference>
<sequence length="361" mass="39315">MIGRTFATYMTRKFTGAVTGAFFGTFGLVLIVDFVEQLRRVEDSRRAPTQLIALLAIYRVPAFIEVVLPFAVLVGAMLCFLGLSRKLELVVARAAGLSAWQFLAPALAVAALIGIAAATLYNPIASDFRERGMQLESQLFGRAYGADSRNDFWLRQATNGGQVVMNAASATERGRRLSGVTALVYGADNGFLRRIDAETAELNDGYWTLHKARVTPVNVEPENHATYRLPTQLTPEQVRQSFVMPEQVSFWELPQFIDLARKSGLPSARFELQYQLLLARPLLLMAMVLVAAAASLRFARLGGLGRTILGGVVAGFLLYVGSELAGNLGRSNLVPPVLAAWSPAFIGALMGFMVLLKQEDG</sequence>
<organism evidence="7 8">
    <name type="scientific">Phreatobacter stygius</name>
    <dbReference type="NCBI Taxonomy" id="1940610"/>
    <lineage>
        <taxon>Bacteria</taxon>
        <taxon>Pseudomonadati</taxon>
        <taxon>Pseudomonadota</taxon>
        <taxon>Alphaproteobacteria</taxon>
        <taxon>Hyphomicrobiales</taxon>
        <taxon>Phreatobacteraceae</taxon>
        <taxon>Phreatobacter</taxon>
    </lineage>
</organism>
<feature type="transmembrane region" description="Helical" evidence="6">
    <location>
        <begin position="304"/>
        <end position="321"/>
    </location>
</feature>
<keyword evidence="5 6" id="KW-0472">Membrane</keyword>
<keyword evidence="3 6" id="KW-0812">Transmembrane</keyword>
<gene>
    <name evidence="7" type="primary">lptG</name>
    <name evidence="7" type="ORF">E8M01_29860</name>
</gene>
<dbReference type="InterPro" id="IPR005495">
    <property type="entry name" value="LptG/LptF_permease"/>
</dbReference>
<proteinExistence type="predicted"/>
<evidence type="ECO:0000256" key="3">
    <source>
        <dbReference type="ARBA" id="ARBA00022692"/>
    </source>
</evidence>
<evidence type="ECO:0000313" key="7">
    <source>
        <dbReference type="EMBL" id="QCI68067.1"/>
    </source>
</evidence>
<dbReference type="InterPro" id="IPR030923">
    <property type="entry name" value="LptG"/>
</dbReference>
<feature type="transmembrane region" description="Helical" evidence="6">
    <location>
        <begin position="103"/>
        <end position="124"/>
    </location>
</feature>